<feature type="domain" description="TRAPPC10/Trs130 N-terminal" evidence="5">
    <location>
        <begin position="12"/>
        <end position="252"/>
    </location>
</feature>
<keyword evidence="8" id="KW-1185">Reference proteome</keyword>
<dbReference type="VEuPathDB" id="FungiDB:SPPG_05931"/>
<dbReference type="OMA" id="YEIHANP"/>
<dbReference type="GO" id="GO:0034498">
    <property type="term" value="P:early endosome to Golgi transport"/>
    <property type="evidence" value="ECO:0007669"/>
    <property type="project" value="TreeGrafter"/>
</dbReference>
<evidence type="ECO:0000259" key="5">
    <source>
        <dbReference type="Pfam" id="PF23036"/>
    </source>
</evidence>
<evidence type="ECO:0000313" key="7">
    <source>
        <dbReference type="EMBL" id="KNC98975.1"/>
    </source>
</evidence>
<evidence type="ECO:0000256" key="3">
    <source>
        <dbReference type="ARBA" id="ARBA00023034"/>
    </source>
</evidence>
<dbReference type="Proteomes" id="UP000053201">
    <property type="component" value="Unassembled WGS sequence"/>
</dbReference>
<dbReference type="GO" id="GO:0006891">
    <property type="term" value="P:intra-Golgi vesicle-mediated transport"/>
    <property type="evidence" value="ECO:0007669"/>
    <property type="project" value="TreeGrafter"/>
</dbReference>
<dbReference type="InterPro" id="IPR045126">
    <property type="entry name" value="TRAPPC10/Trs130"/>
</dbReference>
<dbReference type="PANTHER" id="PTHR13251">
    <property type="entry name" value="EPILEPSY HOLOPROSENCEPHALY CANDIDATE 1/TMEM1"/>
    <property type="match status" value="1"/>
</dbReference>
<evidence type="ECO:0000256" key="1">
    <source>
        <dbReference type="ARBA" id="ARBA00004555"/>
    </source>
</evidence>
<dbReference type="OrthoDB" id="10256906at2759"/>
<name>A0A0L0HBJ9_SPIPD</name>
<comment type="subcellular location">
    <subcellularLocation>
        <location evidence="1">Golgi apparatus</location>
    </subcellularLocation>
</comment>
<organism evidence="7 8">
    <name type="scientific">Spizellomyces punctatus (strain DAOM BR117)</name>
    <dbReference type="NCBI Taxonomy" id="645134"/>
    <lineage>
        <taxon>Eukaryota</taxon>
        <taxon>Fungi</taxon>
        <taxon>Fungi incertae sedis</taxon>
        <taxon>Chytridiomycota</taxon>
        <taxon>Chytridiomycota incertae sedis</taxon>
        <taxon>Chytridiomycetes</taxon>
        <taxon>Spizellomycetales</taxon>
        <taxon>Spizellomycetaceae</taxon>
        <taxon>Spizellomyces</taxon>
    </lineage>
</organism>
<dbReference type="Pfam" id="PF23036">
    <property type="entry name" value="TRAPPC10_1st"/>
    <property type="match status" value="1"/>
</dbReference>
<dbReference type="STRING" id="645134.A0A0L0HBJ9"/>
<dbReference type="Pfam" id="PF24967">
    <property type="entry name" value="NTS_TR130"/>
    <property type="match status" value="1"/>
</dbReference>
<proteinExistence type="predicted"/>
<evidence type="ECO:0000259" key="6">
    <source>
        <dbReference type="Pfam" id="PF24967"/>
    </source>
</evidence>
<protein>
    <recommendedName>
        <fullName evidence="9">Trafficking protein particle complex subunit 10</fullName>
    </recommendedName>
</protein>
<keyword evidence="2" id="KW-0813">Transport</keyword>
<accession>A0A0L0HBJ9</accession>
<dbReference type="GO" id="GO:0005829">
    <property type="term" value="C:cytosol"/>
    <property type="evidence" value="ECO:0007669"/>
    <property type="project" value="GOC"/>
</dbReference>
<reference evidence="7 8" key="1">
    <citation type="submission" date="2009-08" db="EMBL/GenBank/DDBJ databases">
        <title>The Genome Sequence of Spizellomyces punctatus strain DAOM BR117.</title>
        <authorList>
            <consortium name="The Broad Institute Genome Sequencing Platform"/>
            <person name="Russ C."/>
            <person name="Cuomo C."/>
            <person name="Shea T."/>
            <person name="Young S.K."/>
            <person name="Zeng Q."/>
            <person name="Koehrsen M."/>
            <person name="Haas B."/>
            <person name="Borodovsky M."/>
            <person name="Guigo R."/>
            <person name="Alvarado L."/>
            <person name="Berlin A."/>
            <person name="Bochicchio J."/>
            <person name="Borenstein D."/>
            <person name="Chapman S."/>
            <person name="Chen Z."/>
            <person name="Engels R."/>
            <person name="Freedman E."/>
            <person name="Gellesch M."/>
            <person name="Goldberg J."/>
            <person name="Griggs A."/>
            <person name="Gujja S."/>
            <person name="Heiman D."/>
            <person name="Hepburn T."/>
            <person name="Howarth C."/>
            <person name="Jen D."/>
            <person name="Larson L."/>
            <person name="Lewis B."/>
            <person name="Mehta T."/>
            <person name="Park D."/>
            <person name="Pearson M."/>
            <person name="Roberts A."/>
            <person name="Saif S."/>
            <person name="Shenoy N."/>
            <person name="Sisk P."/>
            <person name="Stolte C."/>
            <person name="Sykes S."/>
            <person name="Thomson T."/>
            <person name="Walk T."/>
            <person name="White J."/>
            <person name="Yandava C."/>
            <person name="Burger G."/>
            <person name="Gray M.W."/>
            <person name="Holland P.W.H."/>
            <person name="King N."/>
            <person name="Lang F.B.F."/>
            <person name="Roger A.J."/>
            <person name="Ruiz-Trillo I."/>
            <person name="Lander E."/>
            <person name="Nusbaum C."/>
        </authorList>
    </citation>
    <scope>NUCLEOTIDE SEQUENCE [LARGE SCALE GENOMIC DNA]</scope>
    <source>
        <strain evidence="7 8">DAOM BR117</strain>
    </source>
</reference>
<dbReference type="EMBL" id="KQ257459">
    <property type="protein sequence ID" value="KNC98975.1"/>
    <property type="molecule type" value="Genomic_DNA"/>
</dbReference>
<dbReference type="InterPro" id="IPR056916">
    <property type="entry name" value="NTS_TR130"/>
</dbReference>
<dbReference type="InterPro" id="IPR056913">
    <property type="entry name" value="TRAPPC10/Trs130_N"/>
</dbReference>
<evidence type="ECO:0000313" key="8">
    <source>
        <dbReference type="Proteomes" id="UP000053201"/>
    </source>
</evidence>
<keyword evidence="3" id="KW-0333">Golgi apparatus</keyword>
<dbReference type="GO" id="GO:1990071">
    <property type="term" value="C:TRAPPII protein complex"/>
    <property type="evidence" value="ECO:0007669"/>
    <property type="project" value="InterPro"/>
</dbReference>
<evidence type="ECO:0000256" key="2">
    <source>
        <dbReference type="ARBA" id="ARBA00022448"/>
    </source>
</evidence>
<dbReference type="GeneID" id="27689273"/>
<dbReference type="AlphaFoldDB" id="A0A0L0HBJ9"/>
<evidence type="ECO:0008006" key="9">
    <source>
        <dbReference type="Google" id="ProtNLM"/>
    </source>
</evidence>
<dbReference type="eggNOG" id="KOG1931">
    <property type="taxonomic scope" value="Eukaryota"/>
</dbReference>
<dbReference type="InterPro" id="IPR022233">
    <property type="entry name" value="TRAPPC10/Trs130_C"/>
</dbReference>
<dbReference type="Pfam" id="PF12584">
    <property type="entry name" value="TRAPPC10"/>
    <property type="match status" value="1"/>
</dbReference>
<feature type="domain" description="Trs130 NTS" evidence="6">
    <location>
        <begin position="372"/>
        <end position="484"/>
    </location>
</feature>
<evidence type="ECO:0000259" key="4">
    <source>
        <dbReference type="Pfam" id="PF12584"/>
    </source>
</evidence>
<sequence length="1105" mass="124255">MFPRAMPGRLYHSPYFLHLYLVTTDDNELYKTVIRKQIQDWLNVVANKKNQEWLIVYVSSPESRGKSARFLGVGASVFDRIKSDFNFKKERCVRVKLYNDVSKDADSWTELQNHMKDGIVNSLNQQILQYDEDTRRFDQQRLMPGWNYCQYFIMKEGLAYTFELMNLFDEALIQYDELEASFFQTLAEQGAPWFAKFGGTEPEDDSGDILNIKRKPYRDMIMQNTISIFDFRMYLFARQCQLLFRMGYAVDICQRAKVFITQFARTIQEHQVSLISCFRESWIYSACMNVIGHCEELVAVSTLPSEVLTFYEGAKADLLQYARMQLDSLGLASNLFPYSIHANMRGLETANLELLNGNGAAPNVQVDARTVADITNSELKEAMSSIAAFDDLYLKITNRAVKSCDASAHSRAMWLLKGDIAYLHYTRNRYEDAASIWETMVFKYSENGWTGLDNLVIEKLAICQKTLNHVAQYLDSCLHLVVTSEMLSAERVSHFANEFLWAASNLDHVIKKQDSAVISVAILSVVNEIGDDDGLVVAVEVQNHLPQAFTADELRLSLTGGDMGDHHCRATNLKVEPGANKILLTGEKITISGTYTVGLTTLQIGKLQLEYRSRTSFRVTGNPVPVRILAGLPDKITFGETNNSLQIKLFTGHQAIKGGSLVISALTPVSFPTMKSVLFRTTSSLEETAHAKERTIDTTENRILLPACEQHEMVTFYVPFNESNDTMSHEHKLRILLDYTTEGDKRFTCAVIERINLSPSFDLNYSITYSPTGSLLQYTLRGNESVPIRILQARIDLTPIHQPVAYSDVQGMVIFHSQVVPLLYKLEPNNAPPSDVSKKTASYEPSDVKVQLTLNYYSLKEELEAYLLDNLSRCLVERNMAKYSACLAHFVRESIVPNIDYLCYAVKKSVSLPPVDLPALEAILNSQPAQIIKDIGDFMNDFSKKFSVISEADAQQAKGLTIKTLVYHTESPLCKVLLTAKVSVRKAAATAEGVVVSKPLPCCLRITSAQWEDASSEIPLIYEITVDHTSWMFSGKRKQAFTLKAEGSAEFPFTLIPVKTGRLLLPQVTIRSSSTVVQTVYPTNSLSIHSSAPLHAQIALGLADF</sequence>
<gene>
    <name evidence="7" type="ORF">SPPG_05931</name>
</gene>
<dbReference type="RefSeq" id="XP_016607015.1">
    <property type="nucleotide sequence ID" value="XM_016754139.1"/>
</dbReference>
<dbReference type="PANTHER" id="PTHR13251:SF3">
    <property type="entry name" value="TRAFFICKING PROTEIN PARTICLE COMPLEX SUBUNIT 10"/>
    <property type="match status" value="1"/>
</dbReference>
<dbReference type="InParanoid" id="A0A0L0HBJ9"/>
<feature type="domain" description="TRAPPC10/Trs130 C-terminal" evidence="4">
    <location>
        <begin position="972"/>
        <end position="1075"/>
    </location>
</feature>